<evidence type="ECO:0000313" key="3">
    <source>
        <dbReference type="Proteomes" id="UP000530571"/>
    </source>
</evidence>
<reference evidence="2 3" key="1">
    <citation type="submission" date="2020-08" db="EMBL/GenBank/DDBJ databases">
        <title>Genomic Encyclopedia of Type Strains, Phase IV (KMG-IV): sequencing the most valuable type-strain genomes for metagenomic binning, comparative biology and taxonomic classification.</title>
        <authorList>
            <person name="Goeker M."/>
        </authorList>
    </citation>
    <scope>NUCLEOTIDE SEQUENCE [LARGE SCALE GENOMIC DNA]</scope>
    <source>
        <strain evidence="2 3">DSM 28101</strain>
    </source>
</reference>
<sequence>MPQFLPRITLASLFGLSAVGAAAGDFATFTPLGFSEDGSVFAFEEFGVEDGSGFPYSNIFFIDTERDAFLDETPFRVREEDENATISSVRGLAVGEALPLIQDYNLLAHPGWLAAFNPVTEEVEGDGQTIRYRSHPNLSPVGTLSLETFALDPISACAAITQDAQGFRLAYTGPDGESRTIHEDSRIPTSRNCPTDYRLGGVMTYGGGADNAVHVALITVLSHGFEGPDGRWIAVPFRP</sequence>
<feature type="chain" id="PRO_5031272123" evidence="1">
    <location>
        <begin position="24"/>
        <end position="239"/>
    </location>
</feature>
<proteinExistence type="predicted"/>
<keyword evidence="3" id="KW-1185">Reference proteome</keyword>
<dbReference type="AlphaFoldDB" id="A0A7W6KKP3"/>
<dbReference type="Proteomes" id="UP000530571">
    <property type="component" value="Unassembled WGS sequence"/>
</dbReference>
<protein>
    <submittedName>
        <fullName evidence="2">Putative secreted protein</fullName>
    </submittedName>
</protein>
<evidence type="ECO:0000256" key="1">
    <source>
        <dbReference type="SAM" id="SignalP"/>
    </source>
</evidence>
<name>A0A7W6KKP3_9HYPH</name>
<feature type="signal peptide" evidence="1">
    <location>
        <begin position="1"/>
        <end position="23"/>
    </location>
</feature>
<dbReference type="EMBL" id="JACIDZ010000004">
    <property type="protein sequence ID" value="MBB4121673.1"/>
    <property type="molecule type" value="Genomic_DNA"/>
</dbReference>
<comment type="caution">
    <text evidence="2">The sequence shown here is derived from an EMBL/GenBank/DDBJ whole genome shotgun (WGS) entry which is preliminary data.</text>
</comment>
<accession>A0A7W6KKP3</accession>
<evidence type="ECO:0000313" key="2">
    <source>
        <dbReference type="EMBL" id="MBB4121673.1"/>
    </source>
</evidence>
<dbReference type="RefSeq" id="WP_183484477.1">
    <property type="nucleotide sequence ID" value="NZ_JACIDZ010000004.1"/>
</dbReference>
<organism evidence="2 3">
    <name type="scientific">Martelella radicis</name>
    <dbReference type="NCBI Taxonomy" id="1397476"/>
    <lineage>
        <taxon>Bacteria</taxon>
        <taxon>Pseudomonadati</taxon>
        <taxon>Pseudomonadota</taxon>
        <taxon>Alphaproteobacteria</taxon>
        <taxon>Hyphomicrobiales</taxon>
        <taxon>Aurantimonadaceae</taxon>
        <taxon>Martelella</taxon>
    </lineage>
</organism>
<gene>
    <name evidence="2" type="ORF">GGR30_001591</name>
</gene>
<dbReference type="Pfam" id="PF10016">
    <property type="entry name" value="DUF2259"/>
    <property type="match status" value="1"/>
</dbReference>
<dbReference type="InterPro" id="IPR018725">
    <property type="entry name" value="DUF2259_secreted"/>
</dbReference>
<keyword evidence="1" id="KW-0732">Signal</keyword>